<dbReference type="InterPro" id="IPR046362">
    <property type="entry name" value="Zw10/DSL1_C_sf"/>
</dbReference>
<evidence type="ECO:0000313" key="3">
    <source>
        <dbReference type="EMBL" id="ABN64468.2"/>
    </source>
</evidence>
<dbReference type="Pfam" id="PF11989">
    <property type="entry name" value="Dsl1_C"/>
    <property type="match status" value="1"/>
</dbReference>
<gene>
    <name evidence="3" type="ORF">PICST_56375</name>
</gene>
<dbReference type="HOGENOM" id="CLU_023998_0_0_1"/>
<feature type="compositionally biased region" description="Polar residues" evidence="1">
    <location>
        <begin position="419"/>
        <end position="435"/>
    </location>
</feature>
<dbReference type="FunCoup" id="A3LPB1">
    <property type="interactions" value="39"/>
</dbReference>
<feature type="compositionally biased region" description="Basic and acidic residues" evidence="1">
    <location>
        <begin position="370"/>
        <end position="390"/>
    </location>
</feature>
<feature type="region of interest" description="Disordered" evidence="1">
    <location>
        <begin position="361"/>
        <end position="435"/>
    </location>
</feature>
<dbReference type="KEGG" id="pic:PICST_56375"/>
<protein>
    <recommendedName>
        <fullName evidence="2">Retrograde transport protein Dsl1 C-terminal domain-containing protein</fullName>
    </recommendedName>
</protein>
<organism evidence="3 4">
    <name type="scientific">Scheffersomyces stipitis (strain ATCC 58785 / CBS 6054 / NBRC 10063 / NRRL Y-11545)</name>
    <name type="common">Yeast</name>
    <name type="synonym">Pichia stipitis</name>
    <dbReference type="NCBI Taxonomy" id="322104"/>
    <lineage>
        <taxon>Eukaryota</taxon>
        <taxon>Fungi</taxon>
        <taxon>Dikarya</taxon>
        <taxon>Ascomycota</taxon>
        <taxon>Saccharomycotina</taxon>
        <taxon>Pichiomycetes</taxon>
        <taxon>Debaryomycetaceae</taxon>
        <taxon>Scheffersomyces</taxon>
    </lineage>
</organism>
<reference evidence="3 4" key="1">
    <citation type="journal article" date="2007" name="Nat. Biotechnol.">
        <title>Genome sequence of the lignocellulose-bioconverting and xylose-fermenting yeast Pichia stipitis.</title>
        <authorList>
            <person name="Jeffries T.W."/>
            <person name="Grigoriev I.V."/>
            <person name="Grimwood J."/>
            <person name="Laplaza J.M."/>
            <person name="Aerts A."/>
            <person name="Salamov A."/>
            <person name="Schmutz J."/>
            <person name="Lindquist E."/>
            <person name="Dehal P."/>
            <person name="Shapiro H."/>
            <person name="Jin Y.S."/>
            <person name="Passoth V."/>
            <person name="Richardson P.M."/>
        </authorList>
    </citation>
    <scope>NUCLEOTIDE SEQUENCE [LARGE SCALE GENOMIC DNA]</scope>
    <source>
        <strain evidence="4">ATCC 58785 / CBS 6054 / NBRC 10063 / NRRL Y-11545</strain>
    </source>
</reference>
<dbReference type="eggNOG" id="ENOG502QR7Q">
    <property type="taxonomic scope" value="Eukaryota"/>
</dbReference>
<keyword evidence="4" id="KW-1185">Reference proteome</keyword>
<evidence type="ECO:0000256" key="1">
    <source>
        <dbReference type="SAM" id="MobiDB-lite"/>
    </source>
</evidence>
<dbReference type="EMBL" id="CP000496">
    <property type="protein sequence ID" value="ABN64468.2"/>
    <property type="molecule type" value="Genomic_DNA"/>
</dbReference>
<feature type="compositionally biased region" description="Acidic residues" evidence="1">
    <location>
        <begin position="391"/>
        <end position="411"/>
    </location>
</feature>
<proteinExistence type="predicted"/>
<dbReference type="AlphaFoldDB" id="A3LPB1"/>
<dbReference type="Gene3D" id="1.10.357.150">
    <property type="match status" value="1"/>
</dbReference>
<dbReference type="GeneID" id="4837149"/>
<dbReference type="InParanoid" id="A3LPB1"/>
<dbReference type="OrthoDB" id="534815at2759"/>
<evidence type="ECO:0000259" key="2">
    <source>
        <dbReference type="Pfam" id="PF11989"/>
    </source>
</evidence>
<dbReference type="RefSeq" id="XP_001382497.2">
    <property type="nucleotide sequence ID" value="XM_001382460.1"/>
</dbReference>
<sequence length="703" mass="80963">MSIESLIASYQRRYDELDENIASIARGVNFASLSNNPRLVQQFHGPSNTESENEEQEADLSKLSIAQLNRKYDDVDNYIVELQKIELLSRKLDEINVLLSKKKSVSDLLDFQQLFTLFRSAKETTTAAASANVNIVIYKHIAKSVETAFALFVEQLEEYLRFLLPDEYTIENISILNEFNALLDKNATKLESYSKLRSQWDSLVDKLLSPKHTKFKLTLVDDKFADYDSISLVLTEDETSVTGFIKSVRNLLEFINFLQLDTLKHYLNSKISLLLINKISVNIDGIVNNKESIDGLKILVDYSTSTNWNVLAGLHSTDTKSIEEKLNKLHLDWIIDNFINDIRKAFNSELIEKTKEWTHSIDTSIQSKESQNKKFKDTQKESQTDPQNEKVEDDDDAWNEDWDDAWDEDEPKTEIATETKPQAGTAAESNAEQDSNKSIIVITELPTEVESIVEKYRQHSSDVSYLISSVKALSLSKYPPLSRSFLLLNDMTYLASRLDSPELVRFAESNWNQYLVTFYQGLKSILGSLNLSDSDSNDAQEDDTYGELDDYNLNQLSLIYSWFDTLVSETDLQQTNNERFKQLIIQLVEFVNAWLIHKILSFFEITEGQSTKIANIIDSLNNVTVPYVMQIGESQANIKSYNKLNNYKFLLNNHLKDIMDRFYQGELFDMETDELIKVIKSVFIHSELRDNYINEIIEFRNMT</sequence>
<dbReference type="Proteomes" id="UP000002258">
    <property type="component" value="Chromosome 2"/>
</dbReference>
<dbReference type="STRING" id="322104.A3LPB1"/>
<dbReference type="InterPro" id="IPR021876">
    <property type="entry name" value="Dsl1_C"/>
</dbReference>
<accession>A3LPB1</accession>
<dbReference type="OMA" id="NHLKDIM"/>
<name>A3LPB1_PICST</name>
<feature type="domain" description="Retrograde transport protein Dsl1 C-terminal" evidence="2">
    <location>
        <begin position="572"/>
        <end position="702"/>
    </location>
</feature>
<evidence type="ECO:0000313" key="4">
    <source>
        <dbReference type="Proteomes" id="UP000002258"/>
    </source>
</evidence>